<evidence type="ECO:0000256" key="1">
    <source>
        <dbReference type="SAM" id="Phobius"/>
    </source>
</evidence>
<dbReference type="InterPro" id="IPR001173">
    <property type="entry name" value="Glyco_trans_2-like"/>
</dbReference>
<accession>A0A1H0KZS3</accession>
<protein>
    <submittedName>
        <fullName evidence="3">Glycosyl transferase family 2</fullName>
    </submittedName>
</protein>
<keyword evidence="4" id="KW-1185">Reference proteome</keyword>
<dbReference type="InterPro" id="IPR029044">
    <property type="entry name" value="Nucleotide-diphossugar_trans"/>
</dbReference>
<gene>
    <name evidence="3" type="ORF">SAMN05444142_108106</name>
</gene>
<dbReference type="EMBL" id="FQZZ01000008">
    <property type="protein sequence ID" value="SHK72349.1"/>
    <property type="molecule type" value="Genomic_DNA"/>
</dbReference>
<sequence>MTAESDLRAALAHKAAAERFFADGNAGAARQEIARLEALEFSFLSVTDTPDYAPRRVTVCIVAYRRSADTALLLASIGALSRDEAFSFCLVSNAGEDLFDQCEIPAATRRIVTGANLGASLGRNAAIHGCGSEYMIFVDDDGFTGPDNIRALLATAQGHDAVAVRGRVISRGDFLNMPPHYDLGDFRVQSMMNIEGMTLWRTDALKLEWFDPLLYGHEGVDLTARLYPFYGPDAFLYDPDAILLHDFAASGDKRAEKMARMKKNDAYLAQVNPNLAPVKKAFYAYQATPIARHRLAVRRSLAALPRDTAGDTAATVLTTCYNGAGFIGQYAAAWKRQTNPNFRIVFLDDGSDDGSADLAQKAFDGVEGFTLIRTNRLGRGAALNRALAQVDTDIVLIADVDDIPVPQRVDWTLRAYAADPALQVAGFGIFDLNEPIREQTPFAIAPTSLTARALLGMPMPFPAFSFRKSAMTDPFDEDLKGGIDCEWLFRNCRRTEVKGCFFPTAAVSYAVHDGQISATRNETQKAVKRQAARAYHQSVLGTPGACDEDGVDLLTAATKLRSRTDKARLDDYATVLTRRILENPGGSAVQSVFGIYRGTMLRMGGWARSGAVGAAAGGAMPRDLRRVRKYKRIARVSVLLNVIVILAARWLALGGA</sequence>
<dbReference type="RefSeq" id="WP_149789062.1">
    <property type="nucleotide sequence ID" value="NZ_FNIO01000007.1"/>
</dbReference>
<dbReference type="CDD" id="cd00761">
    <property type="entry name" value="Glyco_tranf_GTA_type"/>
    <property type="match status" value="1"/>
</dbReference>
<dbReference type="PANTHER" id="PTHR43685:SF2">
    <property type="entry name" value="GLYCOSYLTRANSFERASE 2-LIKE DOMAIN-CONTAINING PROTEIN"/>
    <property type="match status" value="1"/>
</dbReference>
<evidence type="ECO:0000313" key="3">
    <source>
        <dbReference type="EMBL" id="SHK72349.1"/>
    </source>
</evidence>
<keyword evidence="3" id="KW-0808">Transferase</keyword>
<keyword evidence="1" id="KW-1133">Transmembrane helix</keyword>
<dbReference type="SUPFAM" id="SSF53448">
    <property type="entry name" value="Nucleotide-diphospho-sugar transferases"/>
    <property type="match status" value="2"/>
</dbReference>
<dbReference type="OrthoDB" id="9781367at2"/>
<dbReference type="Proteomes" id="UP000324252">
    <property type="component" value="Unassembled WGS sequence"/>
</dbReference>
<feature type="domain" description="Glycosyltransferase 2-like" evidence="2">
    <location>
        <begin position="59"/>
        <end position="182"/>
    </location>
</feature>
<dbReference type="Gene3D" id="3.90.550.10">
    <property type="entry name" value="Spore Coat Polysaccharide Biosynthesis Protein SpsA, Chain A"/>
    <property type="match status" value="2"/>
</dbReference>
<reference evidence="3 4" key="1">
    <citation type="submission" date="2016-11" db="EMBL/GenBank/DDBJ databases">
        <authorList>
            <person name="Varghese N."/>
            <person name="Submissions S."/>
        </authorList>
    </citation>
    <scope>NUCLEOTIDE SEQUENCE [LARGE SCALE GENOMIC DNA]</scope>
    <source>
        <strain evidence="3 4">DSM 29620</strain>
    </source>
</reference>
<proteinExistence type="predicted"/>
<feature type="transmembrane region" description="Helical" evidence="1">
    <location>
        <begin position="633"/>
        <end position="652"/>
    </location>
</feature>
<evidence type="ECO:0000259" key="2">
    <source>
        <dbReference type="Pfam" id="PF00535"/>
    </source>
</evidence>
<keyword evidence="1" id="KW-0472">Membrane</keyword>
<keyword evidence="1" id="KW-0812">Transmembrane</keyword>
<organism evidence="3 4">
    <name type="scientific">Lutimaribacter pacificus</name>
    <dbReference type="NCBI Taxonomy" id="391948"/>
    <lineage>
        <taxon>Bacteria</taxon>
        <taxon>Pseudomonadati</taxon>
        <taxon>Pseudomonadota</taxon>
        <taxon>Alphaproteobacteria</taxon>
        <taxon>Rhodobacterales</taxon>
        <taxon>Roseobacteraceae</taxon>
        <taxon>Lutimaribacter</taxon>
    </lineage>
</organism>
<dbReference type="PANTHER" id="PTHR43685">
    <property type="entry name" value="GLYCOSYLTRANSFERASE"/>
    <property type="match status" value="1"/>
</dbReference>
<dbReference type="Pfam" id="PF00535">
    <property type="entry name" value="Glycos_transf_2"/>
    <property type="match status" value="2"/>
</dbReference>
<feature type="domain" description="Glycosyltransferase 2-like" evidence="2">
    <location>
        <begin position="315"/>
        <end position="426"/>
    </location>
</feature>
<evidence type="ECO:0000313" key="4">
    <source>
        <dbReference type="Proteomes" id="UP000324252"/>
    </source>
</evidence>
<dbReference type="AlphaFoldDB" id="A0A1H0KZS3"/>
<dbReference type="GO" id="GO:0016740">
    <property type="term" value="F:transferase activity"/>
    <property type="evidence" value="ECO:0007669"/>
    <property type="project" value="UniProtKB-KW"/>
</dbReference>
<dbReference type="InterPro" id="IPR050834">
    <property type="entry name" value="Glycosyltransf_2"/>
</dbReference>
<name>A0A1H0KZS3_9RHOB</name>